<organism evidence="1 2">
    <name type="scientific">Populus tomentosa</name>
    <name type="common">Chinese white poplar</name>
    <dbReference type="NCBI Taxonomy" id="118781"/>
    <lineage>
        <taxon>Eukaryota</taxon>
        <taxon>Viridiplantae</taxon>
        <taxon>Streptophyta</taxon>
        <taxon>Embryophyta</taxon>
        <taxon>Tracheophyta</taxon>
        <taxon>Spermatophyta</taxon>
        <taxon>Magnoliopsida</taxon>
        <taxon>eudicotyledons</taxon>
        <taxon>Gunneridae</taxon>
        <taxon>Pentapetalae</taxon>
        <taxon>rosids</taxon>
        <taxon>fabids</taxon>
        <taxon>Malpighiales</taxon>
        <taxon>Salicaceae</taxon>
        <taxon>Saliceae</taxon>
        <taxon>Populus</taxon>
    </lineage>
</organism>
<comment type="caution">
    <text evidence="1">The sequence shown here is derived from an EMBL/GenBank/DDBJ whole genome shotgun (WGS) entry which is preliminary data.</text>
</comment>
<dbReference type="Proteomes" id="UP000886885">
    <property type="component" value="Chromosome 17D"/>
</dbReference>
<evidence type="ECO:0000313" key="1">
    <source>
        <dbReference type="EMBL" id="KAG6742119.1"/>
    </source>
</evidence>
<dbReference type="AlphaFoldDB" id="A0A8X8C775"/>
<protein>
    <submittedName>
        <fullName evidence="1">Uncharacterized protein</fullName>
    </submittedName>
</protein>
<dbReference type="EMBL" id="JAAWWB010000034">
    <property type="protein sequence ID" value="KAG6742119.1"/>
    <property type="molecule type" value="Genomic_DNA"/>
</dbReference>
<gene>
    <name evidence="1" type="ORF">POTOM_055407</name>
</gene>
<keyword evidence="2" id="KW-1185">Reference proteome</keyword>
<evidence type="ECO:0000313" key="2">
    <source>
        <dbReference type="Proteomes" id="UP000886885"/>
    </source>
</evidence>
<sequence>MRAELGGGRSGEGVLGWEMTVGMGDRLWLSFFKAEGRRLAFVGWELGFPGGATAVEEGKMVMKGEGAAA</sequence>
<proteinExistence type="predicted"/>
<name>A0A8X8C775_POPTO</name>
<accession>A0A8X8C775</accession>
<reference evidence="1" key="1">
    <citation type="journal article" date="2020" name="bioRxiv">
        <title>Hybrid origin of Populus tomentosa Carr. identified through genome sequencing and phylogenomic analysis.</title>
        <authorList>
            <person name="An X."/>
            <person name="Gao K."/>
            <person name="Chen Z."/>
            <person name="Li J."/>
            <person name="Yang X."/>
            <person name="Yang X."/>
            <person name="Zhou J."/>
            <person name="Guo T."/>
            <person name="Zhao T."/>
            <person name="Huang S."/>
            <person name="Miao D."/>
            <person name="Khan W.U."/>
            <person name="Rao P."/>
            <person name="Ye M."/>
            <person name="Lei B."/>
            <person name="Liao W."/>
            <person name="Wang J."/>
            <person name="Ji L."/>
            <person name="Li Y."/>
            <person name="Guo B."/>
            <person name="Mustafa N.S."/>
            <person name="Li S."/>
            <person name="Yun Q."/>
            <person name="Keller S.R."/>
            <person name="Mao J."/>
            <person name="Zhang R."/>
            <person name="Strauss S.H."/>
        </authorList>
    </citation>
    <scope>NUCLEOTIDE SEQUENCE</scope>
    <source>
        <strain evidence="1">GM15</strain>
        <tissue evidence="1">Leaf</tissue>
    </source>
</reference>